<comment type="similarity">
    <text evidence="11">Belongs to the NanE family.</text>
</comment>
<evidence type="ECO:0000256" key="6">
    <source>
        <dbReference type="ARBA" id="ARBA00050815"/>
    </source>
</evidence>
<dbReference type="UniPathway" id="UPA00629">
    <property type="reaction ID" value="UER00682"/>
</dbReference>
<protein>
    <recommendedName>
        <fullName evidence="11">Putative N-acetylmannosamine-6-phosphate 2-epimerase</fullName>
        <ecNumber evidence="11">5.1.3.9</ecNumber>
    </recommendedName>
    <alternativeName>
        <fullName evidence="11">ManNAc-6-P epimerase</fullName>
    </alternativeName>
</protein>
<dbReference type="InterPro" id="IPR013785">
    <property type="entry name" value="Aldolase_TIM"/>
</dbReference>
<dbReference type="FunFam" id="3.20.20.70:FF:000035">
    <property type="entry name" value="Putative N-acetylmannosamine-6-phosphate 2-epimerase"/>
    <property type="match status" value="1"/>
</dbReference>
<dbReference type="NCBIfam" id="NF002231">
    <property type="entry name" value="PRK01130.1"/>
    <property type="match status" value="1"/>
</dbReference>
<keyword evidence="13" id="KW-1185">Reference proteome</keyword>
<dbReference type="GO" id="GO:0009384">
    <property type="term" value="F:N-acylmannosamine kinase activity"/>
    <property type="evidence" value="ECO:0007669"/>
    <property type="project" value="UniProtKB-EC"/>
</dbReference>
<keyword evidence="4 11" id="KW-0413">Isomerase</keyword>
<comment type="pathway">
    <text evidence="3 11">Amino-sugar metabolism; N-acetylneuraminate degradation; D-fructose 6-phosphate from N-acetylneuraminate: step 3/5.</text>
</comment>
<dbReference type="SUPFAM" id="SSF51366">
    <property type="entry name" value="Ribulose-phoshate binding barrel"/>
    <property type="match status" value="1"/>
</dbReference>
<reference evidence="12 13" key="1">
    <citation type="journal article" date="2010" name="J. Bacteriol.">
        <title>Genome sequences of Oceanicola granulosus HTCC2516(T) and Oceanicola batsensis HTCC2597(TDelta).</title>
        <authorList>
            <person name="Thrash J.C."/>
            <person name="Cho J.C."/>
            <person name="Vergin K.L."/>
            <person name="Giovannoni S.J."/>
        </authorList>
    </citation>
    <scope>NUCLEOTIDE SEQUENCE [LARGE SCALE GENOMIC DNA]</scope>
    <source>
        <strain evidence="13">ATCC BAA-861 / DSM 15982 / KCTC 12143 / HTCC2516</strain>
    </source>
</reference>
<name>Q2CF04_OCEGH</name>
<sequence length="225" mass="22854">MDRLDQLRGGLVVSCQPVGGGAMDRPEIVAAMAAAAVAGGAAGVRIEGIANLRAVRARVAVPIIGLVKRDLPDSAVRITPWLDDVRALADAGADIIAYDATDRPRPETTAALVAAIRAAGALAMADCATLADGERARDEGAAILGTTLSGYTEATAGRGEGVDTGLIRAFRKLGGFVMAEGRVNTPELAADAMAAGADAVTVGTALTRLEHVTGWFARAVAGARR</sequence>
<dbReference type="GO" id="GO:0005829">
    <property type="term" value="C:cytosol"/>
    <property type="evidence" value="ECO:0007669"/>
    <property type="project" value="TreeGrafter"/>
</dbReference>
<accession>Q2CF04</accession>
<evidence type="ECO:0000256" key="4">
    <source>
        <dbReference type="ARBA" id="ARBA00023235"/>
    </source>
</evidence>
<dbReference type="Gene3D" id="3.20.20.70">
    <property type="entry name" value="Aldolase class I"/>
    <property type="match status" value="1"/>
</dbReference>
<organism evidence="12 13">
    <name type="scientific">Oceanicola granulosus (strain ATCC BAA-861 / DSM 15982 / KCTC 12143 / HTCC2516)</name>
    <dbReference type="NCBI Taxonomy" id="314256"/>
    <lineage>
        <taxon>Bacteria</taxon>
        <taxon>Pseudomonadati</taxon>
        <taxon>Pseudomonadota</taxon>
        <taxon>Alphaproteobacteria</taxon>
        <taxon>Rhodobacterales</taxon>
        <taxon>Roseobacteraceae</taxon>
        <taxon>Oceanicola</taxon>
    </lineage>
</organism>
<dbReference type="InterPro" id="IPR011060">
    <property type="entry name" value="RibuloseP-bd_barrel"/>
</dbReference>
<dbReference type="InterPro" id="IPR007260">
    <property type="entry name" value="NanE"/>
</dbReference>
<comment type="catalytic activity">
    <reaction evidence="1 11">
        <text>an N-acyl-D-glucosamine 6-phosphate = an N-acyl-D-mannosamine 6-phosphate</text>
        <dbReference type="Rhea" id="RHEA:23932"/>
        <dbReference type="ChEBI" id="CHEBI:57599"/>
        <dbReference type="ChEBI" id="CHEBI:57666"/>
        <dbReference type="EC" id="5.1.3.9"/>
    </reaction>
</comment>
<dbReference type="GO" id="GO:0006053">
    <property type="term" value="P:N-acetylmannosamine catabolic process"/>
    <property type="evidence" value="ECO:0007669"/>
    <property type="project" value="TreeGrafter"/>
</dbReference>
<comment type="similarity">
    <text evidence="9">In the N-terminal section; belongs to the NanE family.</text>
</comment>
<dbReference type="RefSeq" id="WP_007256853.1">
    <property type="nucleotide sequence ID" value="NZ_CH724109.1"/>
</dbReference>
<evidence type="ECO:0000313" key="12">
    <source>
        <dbReference type="EMBL" id="EAR51323.1"/>
    </source>
</evidence>
<comment type="caution">
    <text evidence="12">The sequence shown here is derived from an EMBL/GenBank/DDBJ whole genome shotgun (WGS) entry which is preliminary data.</text>
</comment>
<dbReference type="PANTHER" id="PTHR36204:SF1">
    <property type="entry name" value="N-ACETYLMANNOSAMINE-6-PHOSPHATE 2-EPIMERASE-RELATED"/>
    <property type="match status" value="1"/>
</dbReference>
<evidence type="ECO:0000256" key="1">
    <source>
        <dbReference type="ARBA" id="ARBA00000056"/>
    </source>
</evidence>
<evidence type="ECO:0000256" key="7">
    <source>
        <dbReference type="ARBA" id="ARBA00053450"/>
    </source>
</evidence>
<evidence type="ECO:0000256" key="11">
    <source>
        <dbReference type="HAMAP-Rule" id="MF_01235"/>
    </source>
</evidence>
<evidence type="ECO:0000256" key="9">
    <source>
        <dbReference type="ARBA" id="ARBA00061354"/>
    </source>
</evidence>
<dbReference type="EMBL" id="AAOT01000014">
    <property type="protein sequence ID" value="EAR51323.1"/>
    <property type="molecule type" value="Genomic_DNA"/>
</dbReference>
<dbReference type="GO" id="GO:0047465">
    <property type="term" value="F:N-acylglucosamine-6-phosphate 2-epimerase activity"/>
    <property type="evidence" value="ECO:0007669"/>
    <property type="project" value="UniProtKB-EC"/>
</dbReference>
<dbReference type="AlphaFoldDB" id="Q2CF04"/>
<comment type="catalytic activity">
    <reaction evidence="6">
        <text>an N-acyl-D-mannosamine + ATP = an N-acyl-D-mannosamine 6-phosphate + ADP + H(+)</text>
        <dbReference type="Rhea" id="RHEA:23832"/>
        <dbReference type="ChEBI" id="CHEBI:15378"/>
        <dbReference type="ChEBI" id="CHEBI:16062"/>
        <dbReference type="ChEBI" id="CHEBI:30616"/>
        <dbReference type="ChEBI" id="CHEBI:57666"/>
        <dbReference type="ChEBI" id="CHEBI:456216"/>
        <dbReference type="EC" id="2.7.1.60"/>
    </reaction>
</comment>
<proteinExistence type="inferred from homology"/>
<evidence type="ECO:0000256" key="5">
    <source>
        <dbReference type="ARBA" id="ARBA00023277"/>
    </source>
</evidence>
<dbReference type="HAMAP" id="MF_01235">
    <property type="entry name" value="ManNAc6P_epimer"/>
    <property type="match status" value="1"/>
</dbReference>
<evidence type="ECO:0000256" key="3">
    <source>
        <dbReference type="ARBA" id="ARBA00005081"/>
    </source>
</evidence>
<dbReference type="PANTHER" id="PTHR36204">
    <property type="entry name" value="N-ACETYLMANNOSAMINE-6-PHOSPHATE 2-EPIMERASE-RELATED"/>
    <property type="match status" value="1"/>
</dbReference>
<evidence type="ECO:0000256" key="8">
    <source>
        <dbReference type="ARBA" id="ARBA00060606"/>
    </source>
</evidence>
<keyword evidence="5 11" id="KW-0119">Carbohydrate metabolism</keyword>
<evidence type="ECO:0000256" key="2">
    <source>
        <dbReference type="ARBA" id="ARBA00002147"/>
    </source>
</evidence>
<dbReference type="eggNOG" id="COG3010">
    <property type="taxonomic scope" value="Bacteria"/>
</dbReference>
<dbReference type="Proteomes" id="UP000003635">
    <property type="component" value="Unassembled WGS sequence"/>
</dbReference>
<comment type="function">
    <text evidence="2 11">Converts N-acetylmannosamine-6-phosphate (ManNAc-6-P) to N-acetylglucosamine-6-phosphate (GlcNAc-6-P).</text>
</comment>
<dbReference type="EC" id="5.1.3.9" evidence="11"/>
<gene>
    <name evidence="11" type="primary">nanE</name>
    <name evidence="12" type="ORF">OG2516_17880</name>
</gene>
<comment type="function">
    <text evidence="7">Catalyzes the phosphorylation of N-acetylmannosamine (ManNAc) to ManNAc-6-P.</text>
</comment>
<comment type="similarity">
    <text evidence="10">In the C-terminal section; belongs to the ROK (NagC/XylR) family. NanK subfamily.</text>
</comment>
<dbReference type="HOGENOM" id="CLU_086300_0_0_5"/>
<comment type="pathway">
    <text evidence="8">Amino-sugar metabolism; N-acetylneuraminate degradation; D-fructose 6-phosphate from N-acetylneuraminate: step 2/5.</text>
</comment>
<dbReference type="OrthoDB" id="9810372at2"/>
<dbReference type="GO" id="GO:0019262">
    <property type="term" value="P:N-acetylneuraminate catabolic process"/>
    <property type="evidence" value="ECO:0007669"/>
    <property type="project" value="UniProtKB-UniRule"/>
</dbReference>
<dbReference type="STRING" id="314256.OG2516_17880"/>
<evidence type="ECO:0000256" key="10">
    <source>
        <dbReference type="ARBA" id="ARBA00061385"/>
    </source>
</evidence>
<evidence type="ECO:0000313" key="13">
    <source>
        <dbReference type="Proteomes" id="UP000003635"/>
    </source>
</evidence>
<dbReference type="Pfam" id="PF04131">
    <property type="entry name" value="NanE"/>
    <property type="match status" value="1"/>
</dbReference>